<evidence type="ECO:0000256" key="25">
    <source>
        <dbReference type="SAM" id="Coils"/>
    </source>
</evidence>
<evidence type="ECO:0000256" key="22">
    <source>
        <dbReference type="PIRSR" id="PIRSR619791-2"/>
    </source>
</evidence>
<keyword evidence="17" id="KW-1015">Disulfide bond</keyword>
<feature type="repeat" description="ANK" evidence="23">
    <location>
        <begin position="3096"/>
        <end position="3128"/>
    </location>
</feature>
<evidence type="ECO:0000256" key="9">
    <source>
        <dbReference type="ARBA" id="ARBA00022729"/>
    </source>
</evidence>
<organism evidence="28 29">
    <name type="scientific">Acipenser ruthenus</name>
    <name type="common">Sterlet sturgeon</name>
    <dbReference type="NCBI Taxonomy" id="7906"/>
    <lineage>
        <taxon>Eukaryota</taxon>
        <taxon>Metazoa</taxon>
        <taxon>Chordata</taxon>
        <taxon>Craniata</taxon>
        <taxon>Vertebrata</taxon>
        <taxon>Euteleostomi</taxon>
        <taxon>Actinopterygii</taxon>
        <taxon>Chondrostei</taxon>
        <taxon>Acipenseriformes</taxon>
        <taxon>Acipenseridae</taxon>
        <taxon>Acipenser</taxon>
    </lineage>
</organism>
<dbReference type="InterPro" id="IPR000483">
    <property type="entry name" value="Cys-rich_flank_reg_C"/>
</dbReference>
<evidence type="ECO:0000256" key="10">
    <source>
        <dbReference type="ARBA" id="ARBA00022737"/>
    </source>
</evidence>
<dbReference type="PROSITE" id="PS00018">
    <property type="entry name" value="EF_HAND_1"/>
    <property type="match status" value="1"/>
</dbReference>
<evidence type="ECO:0000256" key="19">
    <source>
        <dbReference type="ARBA" id="ARBA00023180"/>
    </source>
</evidence>
<evidence type="ECO:0000313" key="29">
    <source>
        <dbReference type="Proteomes" id="UP000289886"/>
    </source>
</evidence>
<dbReference type="InterPro" id="IPR013681">
    <property type="entry name" value="Myelin_TF"/>
</dbReference>
<evidence type="ECO:0000256" key="18">
    <source>
        <dbReference type="ARBA" id="ARBA00023163"/>
    </source>
</evidence>
<feature type="compositionally biased region" description="Polar residues" evidence="26">
    <location>
        <begin position="410"/>
        <end position="420"/>
    </location>
</feature>
<dbReference type="SUPFAM" id="SSF48726">
    <property type="entry name" value="Immunoglobulin"/>
    <property type="match status" value="4"/>
</dbReference>
<dbReference type="Proteomes" id="UP000289886">
    <property type="component" value="Unassembled WGS sequence"/>
</dbReference>
<dbReference type="InterPro" id="IPR036060">
    <property type="entry name" value="Znf_C2H2C_sf"/>
</dbReference>
<feature type="compositionally biased region" description="Low complexity" evidence="26">
    <location>
        <begin position="242"/>
        <end position="252"/>
    </location>
</feature>
<dbReference type="GO" id="GO:0008270">
    <property type="term" value="F:zinc ion binding"/>
    <property type="evidence" value="ECO:0007669"/>
    <property type="project" value="UniProtKB-KW"/>
</dbReference>
<dbReference type="PROSITE" id="PS50297">
    <property type="entry name" value="ANK_REP_REGION"/>
    <property type="match status" value="7"/>
</dbReference>
<dbReference type="InterPro" id="IPR010255">
    <property type="entry name" value="Haem_peroxidase_sf"/>
</dbReference>
<dbReference type="PROSITE" id="PS50835">
    <property type="entry name" value="IG_LIKE"/>
    <property type="match status" value="3"/>
</dbReference>
<feature type="repeat" description="ANK" evidence="23">
    <location>
        <begin position="2617"/>
        <end position="2649"/>
    </location>
</feature>
<dbReference type="PRINTS" id="PR01415">
    <property type="entry name" value="ANKYRIN"/>
</dbReference>
<dbReference type="InterPro" id="IPR037120">
    <property type="entry name" value="Haem_peroxidase_sf_animal"/>
</dbReference>
<dbReference type="SUPFAM" id="SSF51735">
    <property type="entry name" value="NAD(P)-binding Rossmann-fold domains"/>
    <property type="match status" value="1"/>
</dbReference>
<evidence type="ECO:0000256" key="11">
    <source>
        <dbReference type="ARBA" id="ARBA00022771"/>
    </source>
</evidence>
<feature type="coiled-coil region" evidence="25">
    <location>
        <begin position="2363"/>
        <end position="2390"/>
    </location>
</feature>
<comment type="caution">
    <text evidence="28">The sequence shown here is derived from an EMBL/GenBank/DDBJ whole genome shotgun (WGS) entry which is preliminary data.</text>
</comment>
<feature type="compositionally biased region" description="Basic residues" evidence="26">
    <location>
        <begin position="3193"/>
        <end position="3209"/>
    </location>
</feature>
<feature type="compositionally biased region" description="Acidic residues" evidence="26">
    <location>
        <begin position="110"/>
        <end position="186"/>
    </location>
</feature>
<dbReference type="EMBL" id="SCEB01215147">
    <property type="protein sequence ID" value="RXM31041.1"/>
    <property type="molecule type" value="Genomic_DNA"/>
</dbReference>
<keyword evidence="9" id="KW-0732">Signal</keyword>
<evidence type="ECO:0000256" key="3">
    <source>
        <dbReference type="ARBA" id="ARBA00004613"/>
    </source>
</evidence>
<feature type="region of interest" description="Disordered" evidence="26">
    <location>
        <begin position="410"/>
        <end position="441"/>
    </location>
</feature>
<dbReference type="InterPro" id="IPR036770">
    <property type="entry name" value="Ankyrin_rpt-contain_sf"/>
</dbReference>
<dbReference type="FunFam" id="4.10.320.30:FF:000001">
    <property type="entry name" value="Myelin transcription factor 1-like, a"/>
    <property type="match status" value="5"/>
</dbReference>
<evidence type="ECO:0000256" key="16">
    <source>
        <dbReference type="ARBA" id="ARBA00023125"/>
    </source>
</evidence>
<feature type="repeat" description="ANK" evidence="23">
    <location>
        <begin position="3129"/>
        <end position="3161"/>
    </location>
</feature>
<dbReference type="Pfam" id="PF00023">
    <property type="entry name" value="Ank"/>
    <property type="match status" value="2"/>
</dbReference>
<dbReference type="Gene3D" id="4.10.320.30">
    <property type="match status" value="6"/>
</dbReference>
<keyword evidence="12" id="KW-0862">Zinc</keyword>
<evidence type="ECO:0000256" key="4">
    <source>
        <dbReference type="ARBA" id="ARBA00010194"/>
    </source>
</evidence>
<dbReference type="Gene3D" id="3.80.10.10">
    <property type="entry name" value="Ribonuclease Inhibitor"/>
    <property type="match status" value="1"/>
</dbReference>
<dbReference type="GO" id="GO:0020037">
    <property type="term" value="F:heme binding"/>
    <property type="evidence" value="ECO:0007669"/>
    <property type="project" value="InterPro"/>
</dbReference>
<dbReference type="SMART" id="SM00409">
    <property type="entry name" value="IG"/>
    <property type="match status" value="4"/>
</dbReference>
<accession>A0A444U795</accession>
<dbReference type="Gene3D" id="3.40.50.720">
    <property type="entry name" value="NAD(P)-binding Rossmann-like Domain"/>
    <property type="match status" value="1"/>
</dbReference>
<dbReference type="Pfam" id="PF01530">
    <property type="entry name" value="zf-C2HC"/>
    <property type="match status" value="6"/>
</dbReference>
<evidence type="ECO:0000256" key="5">
    <source>
        <dbReference type="ARBA" id="ARBA00022525"/>
    </source>
</evidence>
<dbReference type="GO" id="GO:0005634">
    <property type="term" value="C:nucleus"/>
    <property type="evidence" value="ECO:0007669"/>
    <property type="project" value="UniProtKB-SubCell"/>
</dbReference>
<feature type="domain" description="Ig-like" evidence="27">
    <location>
        <begin position="1311"/>
        <end position="1397"/>
    </location>
</feature>
<feature type="repeat" description="ANK" evidence="23">
    <location>
        <begin position="2721"/>
        <end position="2753"/>
    </location>
</feature>
<evidence type="ECO:0000256" key="8">
    <source>
        <dbReference type="ARBA" id="ARBA00022723"/>
    </source>
</evidence>
<dbReference type="InterPro" id="IPR002515">
    <property type="entry name" value="Znf_C2H2C"/>
</dbReference>
<keyword evidence="16" id="KW-0238">DNA-binding</keyword>
<dbReference type="InterPro" id="IPR007110">
    <property type="entry name" value="Ig-like_dom"/>
</dbReference>
<evidence type="ECO:0000313" key="28">
    <source>
        <dbReference type="EMBL" id="RXM31041.1"/>
    </source>
</evidence>
<keyword evidence="6" id="KW-0433">Leucine-rich repeat</keyword>
<dbReference type="Gene3D" id="1.10.238.10">
    <property type="entry name" value="EF-hand"/>
    <property type="match status" value="1"/>
</dbReference>
<feature type="compositionally biased region" description="Basic and acidic residues" evidence="26">
    <location>
        <begin position="513"/>
        <end position="523"/>
    </location>
</feature>
<dbReference type="InterPro" id="IPR013783">
    <property type="entry name" value="Ig-like_fold"/>
</dbReference>
<dbReference type="Gene3D" id="1.25.40.20">
    <property type="entry name" value="Ankyrin repeat-containing domain"/>
    <property type="match status" value="3"/>
</dbReference>
<dbReference type="PANTHER" id="PTHR10816:SF11">
    <property type="entry name" value="MYELIN TRANSCRIPTION FACTOR 1-LIKE PROTEIN"/>
    <property type="match status" value="1"/>
</dbReference>
<dbReference type="InterPro" id="IPR013098">
    <property type="entry name" value="Ig_I-set"/>
</dbReference>
<evidence type="ECO:0000256" key="1">
    <source>
        <dbReference type="ARBA" id="ARBA00001970"/>
    </source>
</evidence>
<evidence type="ECO:0000256" key="6">
    <source>
        <dbReference type="ARBA" id="ARBA00022614"/>
    </source>
</evidence>
<dbReference type="InterPro" id="IPR019791">
    <property type="entry name" value="Haem_peroxidase_animal"/>
</dbReference>
<dbReference type="SMART" id="SM00082">
    <property type="entry name" value="LRRCT"/>
    <property type="match status" value="1"/>
</dbReference>
<dbReference type="SUPFAM" id="SSF48113">
    <property type="entry name" value="Heme-dependent peroxidases"/>
    <property type="match status" value="1"/>
</dbReference>
<keyword evidence="25" id="KW-0175">Coiled coil</keyword>
<evidence type="ECO:0000256" key="26">
    <source>
        <dbReference type="SAM" id="MobiDB-lite"/>
    </source>
</evidence>
<dbReference type="SMART" id="SM00248">
    <property type="entry name" value="ANK"/>
    <property type="match status" value="11"/>
</dbReference>
<keyword evidence="19" id="KW-0325">Glycoprotein</keyword>
<keyword evidence="11 24" id="KW-0863">Zinc-finger</keyword>
<dbReference type="CDD" id="cd05746">
    <property type="entry name" value="Ig4_Peroxidasin"/>
    <property type="match status" value="1"/>
</dbReference>
<dbReference type="GO" id="GO:0006979">
    <property type="term" value="P:response to oxidative stress"/>
    <property type="evidence" value="ECO:0007669"/>
    <property type="project" value="InterPro"/>
</dbReference>
<dbReference type="FunFam" id="2.60.40.10:FF:000282">
    <property type="entry name" value="peroxidasin homolog"/>
    <property type="match status" value="1"/>
</dbReference>
<dbReference type="FunFam" id="2.60.40.10:FF:000248">
    <property type="entry name" value="peroxidasin homolog"/>
    <property type="match status" value="1"/>
</dbReference>
<feature type="region of interest" description="Disordered" evidence="26">
    <location>
        <begin position="3190"/>
        <end position="3231"/>
    </location>
</feature>
<dbReference type="InterPro" id="IPR032675">
    <property type="entry name" value="LRR_dom_sf"/>
</dbReference>
<dbReference type="PROSITE" id="PS51802">
    <property type="entry name" value="ZF_CCHHC"/>
    <property type="match status" value="5"/>
</dbReference>
<feature type="region of interest" description="Disordered" evidence="26">
    <location>
        <begin position="506"/>
        <end position="531"/>
    </location>
</feature>
<keyword evidence="8 22" id="KW-0479">Metal-binding</keyword>
<evidence type="ECO:0000256" key="12">
    <source>
        <dbReference type="ARBA" id="ARBA00022833"/>
    </source>
</evidence>
<dbReference type="SUPFAM" id="SSF48403">
    <property type="entry name" value="Ankyrin repeat"/>
    <property type="match status" value="2"/>
</dbReference>
<dbReference type="InterPro" id="IPR036291">
    <property type="entry name" value="NAD(P)-bd_dom_sf"/>
</dbReference>
<evidence type="ECO:0000256" key="24">
    <source>
        <dbReference type="PROSITE-ProRule" id="PRU01143"/>
    </source>
</evidence>
<dbReference type="InterPro" id="IPR002110">
    <property type="entry name" value="Ankyrin_rpt"/>
</dbReference>
<dbReference type="Pfam" id="PF03098">
    <property type="entry name" value="An_peroxidase"/>
    <property type="match status" value="1"/>
</dbReference>
<dbReference type="SUPFAM" id="SSF103637">
    <property type="entry name" value="CCHHC domain"/>
    <property type="match status" value="6"/>
</dbReference>
<dbReference type="GO" id="GO:0000978">
    <property type="term" value="F:RNA polymerase II cis-regulatory region sequence-specific DNA binding"/>
    <property type="evidence" value="ECO:0007669"/>
    <property type="project" value="TreeGrafter"/>
</dbReference>
<dbReference type="InterPro" id="IPR003599">
    <property type="entry name" value="Ig_sub"/>
</dbReference>
<keyword evidence="7 22" id="KW-0349">Heme</keyword>
<comment type="similarity">
    <text evidence="4">Belongs to the MYT1 family.</text>
</comment>
<dbReference type="PROSITE" id="PS50292">
    <property type="entry name" value="PEROXIDASE_3"/>
    <property type="match status" value="1"/>
</dbReference>
<dbReference type="InterPro" id="IPR034828">
    <property type="entry name" value="Peroxidasin_Ig-like4"/>
</dbReference>
<gene>
    <name evidence="28" type="ORF">EOD39_7326</name>
</gene>
<evidence type="ECO:0000256" key="2">
    <source>
        <dbReference type="ARBA" id="ARBA00004123"/>
    </source>
</evidence>
<dbReference type="Gene3D" id="1.10.640.10">
    <property type="entry name" value="Haem peroxidase domain superfamily, animal type"/>
    <property type="match status" value="1"/>
</dbReference>
<comment type="cofactor">
    <cofactor evidence="1">
        <name>heme b</name>
        <dbReference type="ChEBI" id="CHEBI:60344"/>
    </cofactor>
</comment>
<proteinExistence type="inferred from homology"/>
<dbReference type="PRINTS" id="PR00457">
    <property type="entry name" value="ANPEROXIDASE"/>
</dbReference>
<feature type="coiled-coil region" evidence="25">
    <location>
        <begin position="981"/>
        <end position="1047"/>
    </location>
</feature>
<protein>
    <recommendedName>
        <fullName evidence="27">Ig-like domain-containing protein</fullName>
    </recommendedName>
</protein>
<keyword evidence="14 22" id="KW-0408">Iron</keyword>
<keyword evidence="18" id="KW-0804">Transcription</keyword>
<dbReference type="PROSITE" id="PS50088">
    <property type="entry name" value="ANK_REPEAT"/>
    <property type="match status" value="7"/>
</dbReference>
<keyword evidence="15" id="KW-0805">Transcription regulation</keyword>
<feature type="repeat" description="ANK" evidence="23">
    <location>
        <begin position="2787"/>
        <end position="2819"/>
    </location>
</feature>
<dbReference type="InterPro" id="IPR034824">
    <property type="entry name" value="Peroxidasin_peroxidase"/>
</dbReference>
<keyword evidence="23" id="KW-0040">ANK repeat</keyword>
<feature type="repeat" description="ANK" evidence="23">
    <location>
        <begin position="3063"/>
        <end position="3095"/>
    </location>
</feature>
<name>A0A444U795_ACIRT</name>
<evidence type="ECO:0000256" key="20">
    <source>
        <dbReference type="ARBA" id="ARBA00023242"/>
    </source>
</evidence>
<dbReference type="GO" id="GO:0000981">
    <property type="term" value="F:DNA-binding transcription factor activity, RNA polymerase II-specific"/>
    <property type="evidence" value="ECO:0007669"/>
    <property type="project" value="TreeGrafter"/>
</dbReference>
<feature type="domain" description="Ig-like" evidence="27">
    <location>
        <begin position="1402"/>
        <end position="1487"/>
    </location>
</feature>
<dbReference type="Pfam" id="PF08474">
    <property type="entry name" value="MYT1"/>
    <property type="match status" value="2"/>
</dbReference>
<keyword evidence="29" id="KW-1185">Reference proteome</keyword>
<dbReference type="GO" id="GO:0005576">
    <property type="term" value="C:extracellular region"/>
    <property type="evidence" value="ECO:0007669"/>
    <property type="project" value="UniProtKB-SubCell"/>
</dbReference>
<dbReference type="SUPFAM" id="SSF52058">
    <property type="entry name" value="L domain-like"/>
    <property type="match status" value="1"/>
</dbReference>
<keyword evidence="5" id="KW-0964">Secreted</keyword>
<comment type="similarity">
    <text evidence="21">Belongs to the peroxidase family. XPO subfamily.</text>
</comment>
<dbReference type="PANTHER" id="PTHR10816">
    <property type="entry name" value="MYELIN TRANSCRIPTION FACTOR 1-RELATED"/>
    <property type="match status" value="1"/>
</dbReference>
<feature type="region of interest" description="Disordered" evidence="26">
    <location>
        <begin position="239"/>
        <end position="270"/>
    </location>
</feature>
<dbReference type="FunFam" id="2.60.40.10:FF:000276">
    <property type="entry name" value="peroxidasin homolog"/>
    <property type="match status" value="1"/>
</dbReference>
<feature type="domain" description="Ig-like" evidence="27">
    <location>
        <begin position="1494"/>
        <end position="1579"/>
    </location>
</feature>
<dbReference type="Pfam" id="PF07679">
    <property type="entry name" value="I-set"/>
    <property type="match status" value="3"/>
</dbReference>
<evidence type="ECO:0000259" key="27">
    <source>
        <dbReference type="PROSITE" id="PS50835"/>
    </source>
</evidence>
<comment type="subcellular location">
    <subcellularLocation>
        <location evidence="2">Nucleus</location>
    </subcellularLocation>
    <subcellularLocation>
        <location evidence="3">Secreted</location>
    </subcellularLocation>
</comment>
<evidence type="ECO:0000256" key="7">
    <source>
        <dbReference type="ARBA" id="ARBA00022617"/>
    </source>
</evidence>
<keyword evidence="10" id="KW-0677">Repeat</keyword>
<evidence type="ECO:0000256" key="14">
    <source>
        <dbReference type="ARBA" id="ARBA00023004"/>
    </source>
</evidence>
<keyword evidence="13" id="KW-0560">Oxidoreductase</keyword>
<evidence type="ECO:0000256" key="23">
    <source>
        <dbReference type="PROSITE-ProRule" id="PRU00023"/>
    </source>
</evidence>
<evidence type="ECO:0000256" key="17">
    <source>
        <dbReference type="ARBA" id="ARBA00023157"/>
    </source>
</evidence>
<keyword evidence="20" id="KW-0539">Nucleus</keyword>
<reference evidence="28 29" key="1">
    <citation type="submission" date="2019-01" db="EMBL/GenBank/DDBJ databases">
        <title>Draft Genome and Complete Hox-Cluster Characterization of the Sterlet Sturgeon (Acipenser ruthenus).</title>
        <authorList>
            <person name="Wei Q."/>
        </authorList>
    </citation>
    <scope>NUCLEOTIDE SEQUENCE [LARGE SCALE GENOMIC DNA]</scope>
    <source>
        <strain evidence="28">WHYD16114868_AA</strain>
        <tissue evidence="28">Blood</tissue>
    </source>
</reference>
<dbReference type="Gene3D" id="2.60.40.10">
    <property type="entry name" value="Immunoglobulins"/>
    <property type="match status" value="4"/>
</dbReference>
<feature type="repeat" description="ANK" evidence="23">
    <location>
        <begin position="2584"/>
        <end position="2616"/>
    </location>
</feature>
<dbReference type="InterPro" id="IPR018247">
    <property type="entry name" value="EF_Hand_1_Ca_BS"/>
</dbReference>
<dbReference type="InterPro" id="IPR003598">
    <property type="entry name" value="Ig_sub2"/>
</dbReference>
<evidence type="ECO:0000256" key="21">
    <source>
        <dbReference type="ARBA" id="ARBA00061342"/>
    </source>
</evidence>
<feature type="binding site" description="axial binding residue" evidence="22">
    <location>
        <position position="2045"/>
    </location>
    <ligand>
        <name>heme b</name>
        <dbReference type="ChEBI" id="CHEBI:60344"/>
    </ligand>
    <ligandPart>
        <name>Fe</name>
        <dbReference type="ChEBI" id="CHEBI:18248"/>
    </ligandPart>
</feature>
<evidence type="ECO:0000256" key="15">
    <source>
        <dbReference type="ARBA" id="ARBA00023015"/>
    </source>
</evidence>
<dbReference type="Pfam" id="PF12796">
    <property type="entry name" value="Ank_2"/>
    <property type="match status" value="3"/>
</dbReference>
<evidence type="ECO:0000256" key="13">
    <source>
        <dbReference type="ARBA" id="ARBA00023002"/>
    </source>
</evidence>
<feature type="compositionally biased region" description="Polar residues" evidence="26">
    <location>
        <begin position="187"/>
        <end position="203"/>
    </location>
</feature>
<dbReference type="GO" id="GO:0004601">
    <property type="term" value="F:peroxidase activity"/>
    <property type="evidence" value="ECO:0007669"/>
    <property type="project" value="InterPro"/>
</dbReference>
<dbReference type="InterPro" id="IPR036179">
    <property type="entry name" value="Ig-like_dom_sf"/>
</dbReference>
<dbReference type="SMART" id="SM00408">
    <property type="entry name" value="IGc2"/>
    <property type="match status" value="3"/>
</dbReference>
<dbReference type="CDD" id="cd09826">
    <property type="entry name" value="peroxidasin_like"/>
    <property type="match status" value="1"/>
</dbReference>
<dbReference type="FunFam" id="1.10.640.10:FF:000001">
    <property type="entry name" value="Peroxidasin homolog"/>
    <property type="match status" value="1"/>
</dbReference>
<feature type="region of interest" description="Disordered" evidence="26">
    <location>
        <begin position="78"/>
        <end position="215"/>
    </location>
</feature>
<sequence length="3262" mass="364863">MYIDSLVMQDKNTDCLLIYSQMEADADEKRHRTRSKGIRVPVEPVIQELFSCPTPGCDGTGHVSGKYARHRSVYGCPLAKKRKTQDKQPQEPVPKRKPFLERMDNSSVDECYETDGMEEEDEEDEEEEEYSEDNEEQREEVEREEEEEEEEGVEEEEGEDRGEEEDEEEEEEDDDEEDDEDDEDQCNEQGVQMDCSYSKSNQMAEKDDNNNTDYDNYDELVAKSLLNLGKIAEDAAYRAMTESEMNSNSSNSMEDEDDDENEKNARKSELSLDVDSDVVRETVDSLKLLAQGHGVVLSDNYLDGTTAESNNNSCSRNAGVGIQGKHTSNGQVEESDEEVCLSSLECLRNQCFDLARKLSETQPAEKNHQQQTPTYADCQQMSNENNGVGRMLERNYSDMVNLMKLEEQLSPRSKTFSSCAQEDGYHDRDEDTASVTSDRSEEVFDMTKGNLTLLEKAIALETERAKAMRDKMTMDRRGSMGMLDEHIPRQHCGDERRHRIHDGHMKKTYYPKDSSRAEKKESKCPTPGCDGTGHVTGLYPHHRSLSGCPHKDRVPPEILAMYENVLKCPTPGCTGRGHVNSNRNSHRSLSGCPIAAAEKLAKAQEKHHSCDETKSNQASDRVLRPMCFVKQLEIPQYGYKNNVSTTTPRSNLAKELEKYSKTTFEYNSFDNSVYGKRAIAPKVQGRDASPKGYDGMIKAYPCIFNQTKADFNPDIEVDENGTLDLSMNKQRGRDGSCAVLTPLEPMSPQRQAMMSSRCYQMNETDCWDLPVDYTKIKPRRVDEDDPREPEDLDPFQDTLEERHYPGEITIPSPKPKYPQCKESKKDLITLAGCPLADKSIRSMMASNSQELKCPTPGCDGSGHITGNYASHRRCPVPGCDGQGHVTGKYASHRSASGCPLAAKRQKDGYLNGAQFSWKSGKTDGMSCPTPGCDGSGHVSGSFLTHRSLSGCPRATSAMKKARLSGEEMLTIKQRASNGIENDEEMKQLDEEIKELNDSNSQVEADMIRLRTQITTMETNLKSIEEENKVIEQQNESLLHELANLSQSLINSLANIQLPHMEPINEQNFDAYVATLTDMYTNQDHYQSPENKTLLENIKQAVQGIQDAEDYGTARMNMLVRMMNFLFYRYLHFNQIETLEPESFTHLPKLERLRLDSNALNCDCSLLWLAALLKQYAESGNAQAAATCEYPRSLQGRSVATLTAEELNCGAFSVCMTKAHKIFKFVPNSFIIVEAYLSDYLHSDSLPKCEAFYNELDMRDDSRLNLLEDGTLMIQDTRETDQGVYQCMAKNAAGEVMTSQVTLRYFGAPSRPSFVIQPQNTEVLVGESVTLECSATGQPHPRISWTKGDGTPLPSDSRIAITSSGGLFIQNINQADGGQYTCFASNNVDTIHAAAYIIVQAMPQFTVIPEDQVVVEGHTVDLTCEAQGYPRPEIAWTRGGSPLPTDRRRVVLSTGTLRIARVAPHDQGQYECQAINIVGSVRTAVQLTVQHRVTPVFTSAPRDLTVESGSDVQIPCSAQGEPEPVVTWNKDGVQVTESGKFHVSPEGFLAIRDVGPADQGRYECVARNTIGYSSVSMVLTVQVHEISRNGDPFVAISIKEAIDTVDRAIDTTRRNLFDSNNPRTPSDLLALFRYPRDPNTFEQARAGEIFERALQLIQEHVNQGLTVDTNGTAFRYNDLVSPRFLDMIANLSGCTAHRRINNCSDICFHQKYRSHDGTCNNLQHPMWGASLTAFERLLKSVYDNGFNLPRGVNPARQINGHPLPLPRFVSTSMIGTETITPDDRYTHILMQWGQFLDHDLDSTVAALSQSRFSDGQHCSTACTNDPPCFPIMFPPNDPRTFRNAARCMFFVRSSPVCGSGMTSILMNSVFPREQINQLTSYIDASNIYGNSHHDSEEIRDLASQRGLLRQGIVQRSGKPLLPFATGPPTECMRDENESPIPCFFAGDHRANEQLGLTTMHTLWFREHNRIATELLKLNPHWDGDTIYHEARKIVGAQMQHITYSHWLPKILGEVGMKMIGDYKSYDPNVNAGIFNAFATAAFRFGHTLINPTLYRLDENFNPIPQGHLPLHKAFFSPFRIVNEGGIDPLLRGLFAKAGKMRVPTQLLNTELTERLFSMAHSVALDLAAMNIQRGRDHGIPPYNDYRVFCNLSSANTFEDLKNEIKNPDVRQKLERLYGTPLNIDLFPALMVEELVPGSRLGPTLMCLLATQFKRLRDGDRFWYENPGEFTPGQLTQIKQTSLARVVCDNSDNITRVQPDVFHVAEFPHGYVSCEEIPRMDLRMWQDCCEDCQTKGQFNALSFHFRGRRSAEYSFADENISRQEDKSNSLSSVEDGAETMNNVTLSTSPDQQKPETAFNDFKDFVVEMQKTITSLQKQIKKLESRLSKSDCTDETGRERSSTESWKRDLCTTCECKKSCVFNPQGRAVFITGCDSGFGHELAKRLDHMGFVVFAAGLFPDIEGAQSLVRKCSSLWGVVNNTGISDWSETEWNTIQQYHKMADVNLFGSIRTTLPFIPLIRASEEFSTSKKKVRLSATMKKPQTQGRLEVLQVYKLLQCVRKEDRAQIEKMVGLGVPNLINATEPNGGESALHLASVANNIGMCSFLLSLGAHANVQDLGGCTPVMKAAELGHDNIVEVLTEAGADMTIVDNEGKGILFYCIYPSKRHLRCAQIALKHGADVNNCSLGGKPVFMVACEQAVNCSTMCLNILEREADPNATDESTGCTALMEATRAGAVELVRAILQRGGNINSLDKMRNHASHFAAEGGFFEVIRVLSAYNADLCVVNMQGNTPLHPAAKGGFADCCKFLAQRGCNPKIKNLEGSTASMVAKENGHKAVMKELRKAERLYAKYAKPGAKNPNDPWAITLYDWALEHEAELRSAFESAEETETDTVSKDNFVAVLQEKGAPVEQENIEKVVLAHDKSREGSINITEFFKGTKLLQKAFLMSSYAPKKKKGKKGKKGKKKGKFSIPMPICTVPQEMMFRRDDGGPPHFMIESYQHYTDSNRFDRDHPPGHPIEDDSAWYIDKPQSFYTNINYCVKTGDFDSLNLAFSQGVPVDVLDKFYKTPLMCACAHAKYDVAKYLISKGANVNACDQFKWTPLHHASHAGQQDIVELLVESGAEIDAAAINGATPLMRAIESCRPGCVEYLIKAGAKVQIQNKQEKNAMDTAKAYADFKIVDLVQAKFDTLPKPKEKKGKGKAPAKPKTAAKPKIWTNQPTTKDLIQKKEERRSRLSYESDFEDFMMPFKKNIMEKSLELGGPE</sequence>